<sequence length="468" mass="51091">MMKRFASNAAPKDLQLLDPMFDFLDRISDLSARTATFEDWLSGYMAEVCNYTDWKIGHAWAPCPDTPDELKSLEIWHILPGIKADSFKAKTESLRFKSGVGLPGRVHQKARLDWIQDVNLDDNYPRKPFAKEAGLMGGYGCPVIVQGKVAAVIEFYDNKPANPDPSLVRLLEYLGSQVAPVLERSERAHQRNELATDLETKVSNSVKAISQAALSMKEAAETASNLSSQAQTKSDTSAQASTQSSNQIQLVTTASADLLQAIRSIEVELGGTRATVSTASDRILAANSTFESLKEGAKEIEDVVNIINKIADKTKLLSLNATIEASRAGERGAGFAVVASEVKELAAQTEKSTNHIAQRVREIQNFTSEAIGEFQAITDIISKIDELTNTISDAMGEQQRTGNLISENASTAENQSMSACQAVQDVTEQLVTIDSSSRYVFQTATEFVERMQDLQVEVGGFVDEIRKG</sequence>
<dbReference type="RefSeq" id="WP_340274529.1">
    <property type="nucleotide sequence ID" value="NZ_JBAKIA010000006.1"/>
</dbReference>
<dbReference type="Proteomes" id="UP001385499">
    <property type="component" value="Unassembled WGS sequence"/>
</dbReference>
<dbReference type="SUPFAM" id="SSF55781">
    <property type="entry name" value="GAF domain-like"/>
    <property type="match status" value="1"/>
</dbReference>
<protein>
    <submittedName>
        <fullName evidence="5">Methyl-accepting chemotaxis protein</fullName>
    </submittedName>
</protein>
<reference evidence="5 6" key="1">
    <citation type="submission" date="2024-02" db="EMBL/GenBank/DDBJ databases">
        <title>Roseibium algae sp. nov., isolated from marine alga (Grateloupia sp.), showing potential in myo-inositol conversion.</title>
        <authorList>
            <person name="Wang Y."/>
        </authorList>
    </citation>
    <scope>NUCLEOTIDE SEQUENCE [LARGE SCALE GENOMIC DNA]</scope>
    <source>
        <strain evidence="5 6">H3510</strain>
    </source>
</reference>
<evidence type="ECO:0000256" key="1">
    <source>
        <dbReference type="ARBA" id="ARBA00023224"/>
    </source>
</evidence>
<keyword evidence="6" id="KW-1185">Reference proteome</keyword>
<dbReference type="PANTHER" id="PTHR32089:SF112">
    <property type="entry name" value="LYSOZYME-LIKE PROTEIN-RELATED"/>
    <property type="match status" value="1"/>
</dbReference>
<dbReference type="Gene3D" id="3.30.450.40">
    <property type="match status" value="1"/>
</dbReference>
<feature type="region of interest" description="Disordered" evidence="3">
    <location>
        <begin position="225"/>
        <end position="246"/>
    </location>
</feature>
<evidence type="ECO:0000256" key="3">
    <source>
        <dbReference type="SAM" id="MobiDB-lite"/>
    </source>
</evidence>
<dbReference type="InterPro" id="IPR029016">
    <property type="entry name" value="GAF-like_dom_sf"/>
</dbReference>
<dbReference type="InterPro" id="IPR003018">
    <property type="entry name" value="GAF"/>
</dbReference>
<keyword evidence="1 2" id="KW-0807">Transducer</keyword>
<dbReference type="EMBL" id="JBAKIA010000006">
    <property type="protein sequence ID" value="MEJ8474762.1"/>
    <property type="molecule type" value="Genomic_DNA"/>
</dbReference>
<dbReference type="Gene3D" id="1.10.287.950">
    <property type="entry name" value="Methyl-accepting chemotaxis protein"/>
    <property type="match status" value="1"/>
</dbReference>
<feature type="compositionally biased region" description="Low complexity" evidence="3">
    <location>
        <begin position="227"/>
        <end position="246"/>
    </location>
</feature>
<dbReference type="Pfam" id="PF00015">
    <property type="entry name" value="MCPsignal"/>
    <property type="match status" value="1"/>
</dbReference>
<name>A0ABU8TLF8_9HYPH</name>
<organism evidence="5 6">
    <name type="scientific">Roseibium algae</name>
    <dbReference type="NCBI Taxonomy" id="3123038"/>
    <lineage>
        <taxon>Bacteria</taxon>
        <taxon>Pseudomonadati</taxon>
        <taxon>Pseudomonadota</taxon>
        <taxon>Alphaproteobacteria</taxon>
        <taxon>Hyphomicrobiales</taxon>
        <taxon>Stappiaceae</taxon>
        <taxon>Roseibium</taxon>
    </lineage>
</organism>
<dbReference type="SMART" id="SM00283">
    <property type="entry name" value="MA"/>
    <property type="match status" value="1"/>
</dbReference>
<feature type="domain" description="Methyl-accepting transducer" evidence="4">
    <location>
        <begin position="180"/>
        <end position="434"/>
    </location>
</feature>
<evidence type="ECO:0000313" key="6">
    <source>
        <dbReference type="Proteomes" id="UP001385499"/>
    </source>
</evidence>
<evidence type="ECO:0000313" key="5">
    <source>
        <dbReference type="EMBL" id="MEJ8474762.1"/>
    </source>
</evidence>
<proteinExistence type="predicted"/>
<accession>A0ABU8TLF8</accession>
<evidence type="ECO:0000256" key="2">
    <source>
        <dbReference type="PROSITE-ProRule" id="PRU00284"/>
    </source>
</evidence>
<dbReference type="Pfam" id="PF13185">
    <property type="entry name" value="GAF_2"/>
    <property type="match status" value="1"/>
</dbReference>
<dbReference type="PROSITE" id="PS50111">
    <property type="entry name" value="CHEMOTAXIS_TRANSDUC_2"/>
    <property type="match status" value="1"/>
</dbReference>
<dbReference type="PANTHER" id="PTHR32089">
    <property type="entry name" value="METHYL-ACCEPTING CHEMOTAXIS PROTEIN MCPB"/>
    <property type="match status" value="1"/>
</dbReference>
<dbReference type="InterPro" id="IPR004089">
    <property type="entry name" value="MCPsignal_dom"/>
</dbReference>
<gene>
    <name evidence="5" type="ORF">V6575_11760</name>
</gene>
<comment type="caution">
    <text evidence="5">The sequence shown here is derived from an EMBL/GenBank/DDBJ whole genome shotgun (WGS) entry which is preliminary data.</text>
</comment>
<dbReference type="SUPFAM" id="SSF58104">
    <property type="entry name" value="Methyl-accepting chemotaxis protein (MCP) signaling domain"/>
    <property type="match status" value="1"/>
</dbReference>
<evidence type="ECO:0000259" key="4">
    <source>
        <dbReference type="PROSITE" id="PS50111"/>
    </source>
</evidence>